<evidence type="ECO:0000313" key="1">
    <source>
        <dbReference type="EMBL" id="KAJ7517252.1"/>
    </source>
</evidence>
<organism evidence="1 2">
    <name type="scientific">Diphasiastrum complanatum</name>
    <name type="common">Issler's clubmoss</name>
    <name type="synonym">Lycopodium complanatum</name>
    <dbReference type="NCBI Taxonomy" id="34168"/>
    <lineage>
        <taxon>Eukaryota</taxon>
        <taxon>Viridiplantae</taxon>
        <taxon>Streptophyta</taxon>
        <taxon>Embryophyta</taxon>
        <taxon>Tracheophyta</taxon>
        <taxon>Lycopodiopsida</taxon>
        <taxon>Lycopodiales</taxon>
        <taxon>Lycopodiaceae</taxon>
        <taxon>Lycopodioideae</taxon>
        <taxon>Diphasiastrum</taxon>
    </lineage>
</organism>
<reference evidence="2" key="1">
    <citation type="journal article" date="2024" name="Proc. Natl. Acad. Sci. U.S.A.">
        <title>Extraordinary preservation of gene collinearity over three hundred million years revealed in homosporous lycophytes.</title>
        <authorList>
            <person name="Li C."/>
            <person name="Wickell D."/>
            <person name="Kuo L.Y."/>
            <person name="Chen X."/>
            <person name="Nie B."/>
            <person name="Liao X."/>
            <person name="Peng D."/>
            <person name="Ji J."/>
            <person name="Jenkins J."/>
            <person name="Williams M."/>
            <person name="Shu S."/>
            <person name="Plott C."/>
            <person name="Barry K."/>
            <person name="Rajasekar S."/>
            <person name="Grimwood J."/>
            <person name="Han X."/>
            <person name="Sun S."/>
            <person name="Hou Z."/>
            <person name="He W."/>
            <person name="Dai G."/>
            <person name="Sun C."/>
            <person name="Schmutz J."/>
            <person name="Leebens-Mack J.H."/>
            <person name="Li F.W."/>
            <person name="Wang L."/>
        </authorList>
    </citation>
    <scope>NUCLEOTIDE SEQUENCE [LARGE SCALE GENOMIC DNA]</scope>
    <source>
        <strain evidence="2">cv. PW_Plant_1</strain>
    </source>
</reference>
<dbReference type="EMBL" id="CM055112">
    <property type="protein sequence ID" value="KAJ7517252.1"/>
    <property type="molecule type" value="Genomic_DNA"/>
</dbReference>
<dbReference type="Proteomes" id="UP001162992">
    <property type="component" value="Chromosome 21"/>
</dbReference>
<comment type="caution">
    <text evidence="1">The sequence shown here is derived from an EMBL/GenBank/DDBJ whole genome shotgun (WGS) entry which is preliminary data.</text>
</comment>
<gene>
    <name evidence="1" type="ORF">O6H91_21G015700</name>
</gene>
<name>A0ACC2AIA0_DIPCM</name>
<accession>A0ACC2AIA0</accession>
<evidence type="ECO:0000313" key="2">
    <source>
        <dbReference type="Proteomes" id="UP001162992"/>
    </source>
</evidence>
<protein>
    <submittedName>
        <fullName evidence="1">Uncharacterized protein</fullName>
    </submittedName>
</protein>
<sequence>MEKLVKQAMWVGITALMITVLNIIDQRWIANAQLSPGFYSNSCPNMESVIQQVIQDKLNTVGPIAASETIRLFFHDCFVEGCDASVLIVSTNNNVAERDATPNLSLGGTGFDTVVEAKTRLEAQCPGVVSCADILAVAARDYVTAAGGPTWIVEKGRKDGRVSMASHAVADLPNATSDVNQLTANFAAKRLTQLDMIILSGAHTLGFSHCDQFSSRLYTFSSQNATDPSLNPDFAAGLKTSCPQSGGDLTVVVPFDAKSPFTFDNAYYQNLVTGMGLLTSDEILFTDDRTMDTVLDFAQNSNNFFSDFAIAMVKLGRVGVKDASNGEIRKDCTLIN</sequence>
<keyword evidence="2" id="KW-1185">Reference proteome</keyword>
<proteinExistence type="predicted"/>